<dbReference type="GO" id="GO:0003899">
    <property type="term" value="F:DNA-directed RNA polymerase activity"/>
    <property type="evidence" value="ECO:0007669"/>
    <property type="project" value="UniProtKB-UniRule"/>
</dbReference>
<evidence type="ECO:0000256" key="5">
    <source>
        <dbReference type="ARBA" id="ARBA00022705"/>
    </source>
</evidence>
<evidence type="ECO:0000313" key="13">
    <source>
        <dbReference type="Proteomes" id="UP000001068"/>
    </source>
</evidence>
<reference evidence="12 13" key="2">
    <citation type="journal article" date="2011" name="Stand. Genomic Sci.">
        <title>Complete genome sequence of Desulfurococcus mucosus type strain (O7/1).</title>
        <authorList>
            <person name="Wirth R."/>
            <person name="Chertkov O."/>
            <person name="Held B."/>
            <person name="Lapidus A."/>
            <person name="Nolan M."/>
            <person name="Lucas S."/>
            <person name="Hammon N."/>
            <person name="Deshpande S."/>
            <person name="Cheng J.F."/>
            <person name="Tapia R."/>
            <person name="Han C."/>
            <person name="Goodwin L."/>
            <person name="Pitluck S."/>
            <person name="Liolios K."/>
            <person name="Ioanna P."/>
            <person name="Ivanova N."/>
            <person name="Mavromatis K."/>
            <person name="Mikhailova N."/>
            <person name="Pati A."/>
            <person name="Chen A."/>
            <person name="Palaniappan K."/>
            <person name="Land M."/>
            <person name="Hauser L."/>
            <person name="Chang Y.J."/>
            <person name="Jeffries C.D."/>
            <person name="Bilek Y."/>
            <person name="Hader T."/>
            <person name="Rohde M."/>
            <person name="Spring S."/>
            <person name="Sikorski J."/>
            <person name="Goker M."/>
            <person name="Woyke T."/>
            <person name="Bristow J."/>
            <person name="Eisen J.A."/>
            <person name="Markowitz V."/>
            <person name="Hugenholtz P."/>
            <person name="Kyrpides N.C."/>
            <person name="Klenk H.P."/>
        </authorList>
    </citation>
    <scope>NUCLEOTIDE SEQUENCE [LARGE SCALE GENOMIC DNA]</scope>
    <source>
        <strain evidence="13">ATCC 35584 / DSM 2162 / JCM 9187 / O7/1</strain>
    </source>
</reference>
<dbReference type="GeneID" id="10153999"/>
<evidence type="ECO:0000259" key="11">
    <source>
        <dbReference type="PROSITE" id="PS50880"/>
    </source>
</evidence>
<protein>
    <recommendedName>
        <fullName evidence="10">DNA primase DnaG</fullName>
        <ecNumber evidence="10">2.7.7.101</ecNumber>
    </recommendedName>
</protein>
<keyword evidence="9 10" id="KW-0804">Transcription</keyword>
<dbReference type="NCBIfam" id="NF003108">
    <property type="entry name" value="PRK04031.1-1"/>
    <property type="match status" value="1"/>
</dbReference>
<dbReference type="SMART" id="SM00493">
    <property type="entry name" value="TOPRIM"/>
    <property type="match status" value="1"/>
</dbReference>
<evidence type="ECO:0000313" key="12">
    <source>
        <dbReference type="EMBL" id="ADV65574.1"/>
    </source>
</evidence>
<dbReference type="InterPro" id="IPR034154">
    <property type="entry name" value="TOPRIM_DnaG/twinkle"/>
</dbReference>
<dbReference type="HAMAP" id="MF_00007">
    <property type="entry name" value="DNA_primase_DnaG_arc"/>
    <property type="match status" value="1"/>
</dbReference>
<comment type="subunit">
    <text evidence="10">Forms a ternary complex with MCM helicase and DNA. Component of the archaeal exosome complex.</text>
</comment>
<feature type="domain" description="Toprim" evidence="11">
    <location>
        <begin position="166"/>
        <end position="241"/>
    </location>
</feature>
<evidence type="ECO:0000256" key="2">
    <source>
        <dbReference type="ARBA" id="ARBA00022515"/>
    </source>
</evidence>
<dbReference type="GO" id="GO:0008143">
    <property type="term" value="F:poly(A) binding"/>
    <property type="evidence" value="ECO:0007669"/>
    <property type="project" value="InterPro"/>
</dbReference>
<keyword evidence="1 10" id="KW-0240">DNA-directed RNA polymerase</keyword>
<dbReference type="GO" id="GO:1990077">
    <property type="term" value="C:primosome complex"/>
    <property type="evidence" value="ECO:0007669"/>
    <property type="project" value="UniProtKB-KW"/>
</dbReference>
<keyword evidence="13" id="KW-1185">Reference proteome</keyword>
<keyword evidence="8" id="KW-0460">Magnesium</keyword>
<dbReference type="InterPro" id="IPR050219">
    <property type="entry name" value="DnaG_primase"/>
</dbReference>
<dbReference type="CDD" id="cd01029">
    <property type="entry name" value="TOPRIM_primases"/>
    <property type="match status" value="1"/>
</dbReference>
<evidence type="ECO:0000256" key="9">
    <source>
        <dbReference type="ARBA" id="ARBA00023163"/>
    </source>
</evidence>
<name>E8R7A9_DESM0</name>
<dbReference type="SUPFAM" id="SSF110455">
    <property type="entry name" value="Toprim domain"/>
    <property type="match status" value="1"/>
</dbReference>
<dbReference type="Pfam" id="PF01751">
    <property type="entry name" value="Toprim"/>
    <property type="match status" value="1"/>
</dbReference>
<dbReference type="AlphaFoldDB" id="E8R7A9"/>
<dbReference type="GO" id="GO:0000428">
    <property type="term" value="C:DNA-directed RNA polymerase complex"/>
    <property type="evidence" value="ECO:0007669"/>
    <property type="project" value="UniProtKB-KW"/>
</dbReference>
<keyword evidence="3 10" id="KW-0808">Transferase</keyword>
<dbReference type="KEGG" id="dmu:Desmu_1278"/>
<dbReference type="eggNOG" id="arCOG04281">
    <property type="taxonomic scope" value="Archaea"/>
</dbReference>
<evidence type="ECO:0000256" key="10">
    <source>
        <dbReference type="HAMAP-Rule" id="MF_00007"/>
    </source>
</evidence>
<dbReference type="InterPro" id="IPR006171">
    <property type="entry name" value="TOPRIM_dom"/>
</dbReference>
<evidence type="ECO:0000256" key="8">
    <source>
        <dbReference type="ARBA" id="ARBA00022842"/>
    </source>
</evidence>
<dbReference type="GO" id="GO:0006269">
    <property type="term" value="P:DNA replication, synthesis of primer"/>
    <property type="evidence" value="ECO:0007669"/>
    <property type="project" value="UniProtKB-UniRule"/>
</dbReference>
<keyword evidence="4 10" id="KW-0548">Nucleotidyltransferase</keyword>
<comment type="similarity">
    <text evidence="10">Belongs to the archaeal DnaG primase family.</text>
</comment>
<evidence type="ECO:0000256" key="4">
    <source>
        <dbReference type="ARBA" id="ARBA00022695"/>
    </source>
</evidence>
<dbReference type="PANTHER" id="PTHR30313">
    <property type="entry name" value="DNA PRIMASE"/>
    <property type="match status" value="1"/>
</dbReference>
<evidence type="ECO:0000256" key="1">
    <source>
        <dbReference type="ARBA" id="ARBA00022478"/>
    </source>
</evidence>
<comment type="catalytic activity">
    <reaction evidence="10">
        <text>ssDNA + n NTP = ssDNA/pppN(pN)n-1 hybrid + (n-1) diphosphate.</text>
        <dbReference type="EC" id="2.7.7.101"/>
    </reaction>
</comment>
<dbReference type="HOGENOM" id="CLU_034626_0_0_2"/>
<evidence type="ECO:0000256" key="3">
    <source>
        <dbReference type="ARBA" id="ARBA00022679"/>
    </source>
</evidence>
<dbReference type="EMBL" id="CP002363">
    <property type="protein sequence ID" value="ADV65574.1"/>
    <property type="molecule type" value="Genomic_DNA"/>
</dbReference>
<dbReference type="GO" id="GO:0046872">
    <property type="term" value="F:metal ion binding"/>
    <property type="evidence" value="ECO:0007669"/>
    <property type="project" value="UniProtKB-KW"/>
</dbReference>
<dbReference type="STRING" id="765177.Desmu_1278"/>
<dbReference type="GO" id="GO:0000178">
    <property type="term" value="C:exosome (RNase complex)"/>
    <property type="evidence" value="ECO:0007669"/>
    <property type="project" value="UniProtKB-KW"/>
</dbReference>
<organism evidence="12 13">
    <name type="scientific">Desulfurococcus mucosus (strain ATCC 35584 / DSM 2162 / JCM 9187 / O7/1)</name>
    <dbReference type="NCBI Taxonomy" id="765177"/>
    <lineage>
        <taxon>Archaea</taxon>
        <taxon>Thermoproteota</taxon>
        <taxon>Thermoprotei</taxon>
        <taxon>Desulfurococcales</taxon>
        <taxon>Desulfurococcaceae</taxon>
        <taxon>Desulfurococcus</taxon>
    </lineage>
</organism>
<keyword evidence="5 10" id="KW-0235">DNA replication</keyword>
<dbReference type="RefSeq" id="WP_013562796.1">
    <property type="nucleotide sequence ID" value="NC_014961.1"/>
</dbReference>
<reference evidence="13" key="1">
    <citation type="submission" date="2010-11" db="EMBL/GenBank/DDBJ databases">
        <title>The complete genome of Desulfurococcus mucosus DSM 2162.</title>
        <authorList>
            <consortium name="US DOE Joint Genome Institute (JGI-PGF)"/>
            <person name="Lucas S."/>
            <person name="Copeland A."/>
            <person name="Lapidus A."/>
            <person name="Bruce D."/>
            <person name="Goodwin L."/>
            <person name="Pitluck S."/>
            <person name="Kyrpides N."/>
            <person name="Mavromatis K."/>
            <person name="Pagani I."/>
            <person name="Ivanova N."/>
            <person name="Ovchinnikova G."/>
            <person name="Chertkov O."/>
            <person name="Held B."/>
            <person name="Brettin T."/>
            <person name="Detter J.C."/>
            <person name="Tapia R."/>
            <person name="Han C."/>
            <person name="Land M."/>
            <person name="Hauser L."/>
            <person name="Markowitz V."/>
            <person name="Cheng J.-F."/>
            <person name="Hugenholtz P."/>
            <person name="Woyke T."/>
            <person name="Wu D."/>
            <person name="Wirth R."/>
            <person name="Bilek Y."/>
            <person name="Hader T."/>
            <person name="Klenk H.-P."/>
            <person name="Eisen J.A."/>
        </authorList>
    </citation>
    <scope>NUCLEOTIDE SEQUENCE [LARGE SCALE GENOMIC DNA]</scope>
    <source>
        <strain evidence="13">ATCC 35584 / DSM 2162 / JCM 9187 / O7/1</strain>
    </source>
</reference>
<accession>E8R7A9</accession>
<keyword evidence="2 10" id="KW-0639">Primosome</keyword>
<evidence type="ECO:0000256" key="6">
    <source>
        <dbReference type="ARBA" id="ARBA00022723"/>
    </source>
</evidence>
<dbReference type="EC" id="2.7.7.101" evidence="10"/>
<keyword evidence="6" id="KW-0479">Metal-binding</keyword>
<dbReference type="InterPro" id="IPR020607">
    <property type="entry name" value="Primase_DnaG_arc"/>
</dbReference>
<gene>
    <name evidence="10" type="primary">dnaG</name>
    <name evidence="12" type="ordered locus">Desmu_1278</name>
</gene>
<dbReference type="GO" id="GO:0005737">
    <property type="term" value="C:cytoplasm"/>
    <property type="evidence" value="ECO:0007669"/>
    <property type="project" value="TreeGrafter"/>
</dbReference>
<dbReference type="Gene3D" id="3.40.1360.10">
    <property type="match status" value="1"/>
</dbReference>
<evidence type="ECO:0000256" key="7">
    <source>
        <dbReference type="ARBA" id="ARBA00022835"/>
    </source>
</evidence>
<dbReference type="PANTHER" id="PTHR30313:SF2">
    <property type="entry name" value="DNA PRIMASE"/>
    <property type="match status" value="1"/>
</dbReference>
<comment type="function">
    <text evidence="10">RNA polymerase that catalyzes the synthesis of short RNA molecules used as primers for DNA polymerase during DNA replication. Also part of the exosome, which is a complex involved in RNA degradation. Acts as a poly(A)-binding protein that enhances the interaction between heteropolymeric, adenine-rich transcripts and the exosome.</text>
</comment>
<proteinExistence type="inferred from homology"/>
<dbReference type="PROSITE" id="PS50880">
    <property type="entry name" value="TOPRIM"/>
    <property type="match status" value="1"/>
</dbReference>
<dbReference type="Proteomes" id="UP000001068">
    <property type="component" value="Chromosome"/>
</dbReference>
<dbReference type="OrthoDB" id="8643at2157"/>
<keyword evidence="7 10" id="KW-0271">Exosome</keyword>
<sequence length="409" mass="45809">MAKYLIRARIEVDGVVEKHDIIGAIFGQTEGLFGNEFDLRVLQDKGRIGRIQVNTKIQGNKIVGEILIPSNLDRVETALLAALIETVDKVGPYDSSISVVDIVDLRMERIKKIMERTIEILRKWGKEKTPDVRELIKSIQESMKAPESVSYGPEELPAGPDVDKSEELILVEGRADVINLLRYGYTNTIALGGARRVPETIKRLAEHKKTTLFVDGDHGGDLIIKEVLRNVKVDYIARAPPDREVEELSSREVEEALSRKTDVFQYLEEQVKQGNKDAQFLLQVQRKLHKLPEEAGKPPEKLVKEVAETLTLPASLLDDVKSLYGTLEAKLYSGDWSLVKQVPVKDLVQELQGVEPGRVYAVVFDGIVTQRLLEVAAEKQVKALIGARLGKITFKPPELLVLTFNELTH</sequence>